<dbReference type="Pfam" id="PF09313">
    <property type="entry name" value="TehB-like"/>
    <property type="match status" value="1"/>
</dbReference>
<comment type="caution">
    <text evidence="2">The sequence shown here is derived from an EMBL/GenBank/DDBJ whole genome shotgun (WGS) entry which is preliminary data.</text>
</comment>
<dbReference type="InterPro" id="IPR014710">
    <property type="entry name" value="RmlC-like_jellyroll"/>
</dbReference>
<accession>A0ABS7JQG8</accession>
<dbReference type="RefSeq" id="WP_221599745.1">
    <property type="nucleotide sequence ID" value="NZ_JAIGNU010000001.1"/>
</dbReference>
<feature type="domain" description="TehB/YeaR-like" evidence="1">
    <location>
        <begin position="14"/>
        <end position="78"/>
    </location>
</feature>
<sequence>MNAARLETYRTIGPFDERTLPQGLLKEHRLKAGCWGRLDMIAGEVLLVWDDGNGAPVRLGEGDIAVIPPARPHHLEPQCAFSLSIAFQHQF</sequence>
<reference evidence="2 3" key="1">
    <citation type="submission" date="2021-08" db="EMBL/GenBank/DDBJ databases">
        <title>Comparative Genomics Analysis of the Genus Qipengyuania Reveals Extensive Genetic Diversity and Metabolic Versatility, Including the Description of Fifteen Novel Species.</title>
        <authorList>
            <person name="Liu Y."/>
        </authorList>
    </citation>
    <scope>NUCLEOTIDE SEQUENCE [LARGE SCALE GENOMIC DNA]</scope>
    <source>
        <strain evidence="2 3">YG27</strain>
    </source>
</reference>
<protein>
    <submittedName>
        <fullName evidence="2">DUF1971 domain-containing protein</fullName>
    </submittedName>
</protein>
<dbReference type="SUPFAM" id="SSF51197">
    <property type="entry name" value="Clavaminate synthase-like"/>
    <property type="match status" value="1"/>
</dbReference>
<dbReference type="EMBL" id="JAIGNU010000001">
    <property type="protein sequence ID" value="MBX7499885.1"/>
    <property type="molecule type" value="Genomic_DNA"/>
</dbReference>
<dbReference type="Gene3D" id="2.60.120.10">
    <property type="entry name" value="Jelly Rolls"/>
    <property type="match status" value="1"/>
</dbReference>
<dbReference type="Proteomes" id="UP000782554">
    <property type="component" value="Unassembled WGS sequence"/>
</dbReference>
<organism evidence="2 3">
    <name type="scientific">Qipengyuania mesophila</name>
    <dbReference type="NCBI Taxonomy" id="2867246"/>
    <lineage>
        <taxon>Bacteria</taxon>
        <taxon>Pseudomonadati</taxon>
        <taxon>Pseudomonadota</taxon>
        <taxon>Alphaproteobacteria</taxon>
        <taxon>Sphingomonadales</taxon>
        <taxon>Erythrobacteraceae</taxon>
        <taxon>Qipengyuania</taxon>
    </lineage>
</organism>
<keyword evidence="3" id="KW-1185">Reference proteome</keyword>
<dbReference type="InterPro" id="IPR015392">
    <property type="entry name" value="TehB/YeaR-like_dom"/>
</dbReference>
<name>A0ABS7JQG8_9SPHN</name>
<evidence type="ECO:0000313" key="3">
    <source>
        <dbReference type="Proteomes" id="UP000782554"/>
    </source>
</evidence>
<evidence type="ECO:0000313" key="2">
    <source>
        <dbReference type="EMBL" id="MBX7499885.1"/>
    </source>
</evidence>
<evidence type="ECO:0000259" key="1">
    <source>
        <dbReference type="Pfam" id="PF09313"/>
    </source>
</evidence>
<dbReference type="CDD" id="cd02208">
    <property type="entry name" value="cupin_RmlC-like"/>
    <property type="match status" value="1"/>
</dbReference>
<proteinExistence type="predicted"/>
<gene>
    <name evidence="2" type="ORF">K3181_00335</name>
</gene>